<organism evidence="14 15">
    <name type="scientific">Bursaphelenchus okinawaensis</name>
    <dbReference type="NCBI Taxonomy" id="465554"/>
    <lineage>
        <taxon>Eukaryota</taxon>
        <taxon>Metazoa</taxon>
        <taxon>Ecdysozoa</taxon>
        <taxon>Nematoda</taxon>
        <taxon>Chromadorea</taxon>
        <taxon>Rhabditida</taxon>
        <taxon>Tylenchina</taxon>
        <taxon>Tylenchomorpha</taxon>
        <taxon>Aphelenchoidea</taxon>
        <taxon>Aphelenchoididae</taxon>
        <taxon>Bursaphelenchus</taxon>
    </lineage>
</organism>
<dbReference type="GO" id="GO:0048278">
    <property type="term" value="P:vesicle docking"/>
    <property type="evidence" value="ECO:0007669"/>
    <property type="project" value="TreeGrafter"/>
</dbReference>
<evidence type="ECO:0000256" key="11">
    <source>
        <dbReference type="RuleBase" id="RU003858"/>
    </source>
</evidence>
<dbReference type="InterPro" id="IPR005631">
    <property type="entry name" value="SDH"/>
</dbReference>
<keyword evidence="4" id="KW-0813">Transport</keyword>
<dbReference type="Pfam" id="PF05739">
    <property type="entry name" value="SNARE"/>
    <property type="match status" value="1"/>
</dbReference>
<evidence type="ECO:0000256" key="12">
    <source>
        <dbReference type="SAM" id="Phobius"/>
    </source>
</evidence>
<feature type="transmembrane region" description="Helical" evidence="12">
    <location>
        <begin position="284"/>
        <end position="306"/>
    </location>
</feature>
<dbReference type="Proteomes" id="UP000783686">
    <property type="component" value="Unassembled WGS sequence"/>
</dbReference>
<evidence type="ECO:0000256" key="1">
    <source>
        <dbReference type="ARBA" id="ARBA00004211"/>
    </source>
</evidence>
<dbReference type="FunFam" id="1.10.150.250:FF:000002">
    <property type="entry name" value="Succinate dehydrogenase assembly factor 2, mitochondrial"/>
    <property type="match status" value="1"/>
</dbReference>
<evidence type="ECO:0000256" key="4">
    <source>
        <dbReference type="ARBA" id="ARBA00022448"/>
    </source>
</evidence>
<dbReference type="SMART" id="SM00503">
    <property type="entry name" value="SynN"/>
    <property type="match status" value="1"/>
</dbReference>
<dbReference type="AlphaFoldDB" id="A0A811K9F8"/>
<dbReference type="EMBL" id="CAJFDH010000002">
    <property type="protein sequence ID" value="CAD5212021.1"/>
    <property type="molecule type" value="Genomic_DNA"/>
</dbReference>
<dbReference type="GO" id="GO:0000149">
    <property type="term" value="F:SNARE binding"/>
    <property type="evidence" value="ECO:0007669"/>
    <property type="project" value="TreeGrafter"/>
</dbReference>
<dbReference type="InterPro" id="IPR006012">
    <property type="entry name" value="Syntaxin/epimorphin_CS"/>
</dbReference>
<dbReference type="SMART" id="SM00397">
    <property type="entry name" value="t_SNARE"/>
    <property type="match status" value="1"/>
</dbReference>
<dbReference type="GO" id="GO:0006836">
    <property type="term" value="P:neurotransmitter transport"/>
    <property type="evidence" value="ECO:0007669"/>
    <property type="project" value="UniProtKB-KW"/>
</dbReference>
<keyword evidence="15" id="KW-1185">Reference proteome</keyword>
<evidence type="ECO:0000313" key="15">
    <source>
        <dbReference type="Proteomes" id="UP000614601"/>
    </source>
</evidence>
<dbReference type="GO" id="GO:0006887">
    <property type="term" value="P:exocytosis"/>
    <property type="evidence" value="ECO:0007669"/>
    <property type="project" value="TreeGrafter"/>
</dbReference>
<dbReference type="GO" id="GO:0031201">
    <property type="term" value="C:SNARE complex"/>
    <property type="evidence" value="ECO:0007669"/>
    <property type="project" value="TreeGrafter"/>
</dbReference>
<dbReference type="GO" id="GO:0006906">
    <property type="term" value="P:vesicle fusion"/>
    <property type="evidence" value="ECO:0007669"/>
    <property type="project" value="TreeGrafter"/>
</dbReference>
<dbReference type="InterPro" id="IPR010989">
    <property type="entry name" value="SNARE"/>
</dbReference>
<dbReference type="GO" id="GO:0006886">
    <property type="term" value="P:intracellular protein transport"/>
    <property type="evidence" value="ECO:0007669"/>
    <property type="project" value="InterPro"/>
</dbReference>
<evidence type="ECO:0000256" key="9">
    <source>
        <dbReference type="ARBA" id="ARBA00023136"/>
    </source>
</evidence>
<accession>A0A811K9F8</accession>
<keyword evidence="10" id="KW-0143">Chaperone</keyword>
<evidence type="ECO:0000256" key="6">
    <source>
        <dbReference type="ARBA" id="ARBA00022775"/>
    </source>
</evidence>
<dbReference type="SUPFAM" id="SSF47661">
    <property type="entry name" value="t-snare proteins"/>
    <property type="match status" value="1"/>
</dbReference>
<evidence type="ECO:0000256" key="3">
    <source>
        <dbReference type="ARBA" id="ARBA00009063"/>
    </source>
</evidence>
<evidence type="ECO:0000256" key="10">
    <source>
        <dbReference type="ARBA" id="ARBA00023186"/>
    </source>
</evidence>
<reference evidence="14" key="1">
    <citation type="submission" date="2020-09" db="EMBL/GenBank/DDBJ databases">
        <authorList>
            <person name="Kikuchi T."/>
        </authorList>
    </citation>
    <scope>NUCLEOTIDE SEQUENCE</scope>
    <source>
        <strain evidence="14">SH1</strain>
    </source>
</reference>
<dbReference type="SUPFAM" id="SSF109910">
    <property type="entry name" value="YgfY-like"/>
    <property type="match status" value="1"/>
</dbReference>
<evidence type="ECO:0000259" key="13">
    <source>
        <dbReference type="PROSITE" id="PS50192"/>
    </source>
</evidence>
<proteinExistence type="inferred from homology"/>
<dbReference type="InterPro" id="IPR045242">
    <property type="entry name" value="Syntaxin"/>
</dbReference>
<dbReference type="PANTHER" id="PTHR19957:SF307">
    <property type="entry name" value="PROTEIN SSO1-RELATED"/>
    <property type="match status" value="1"/>
</dbReference>
<dbReference type="EMBL" id="CAJFCW020000002">
    <property type="protein sequence ID" value="CAG9094912.1"/>
    <property type="molecule type" value="Genomic_DNA"/>
</dbReference>
<comment type="similarity">
    <text evidence="3 11">Belongs to the syntaxin family.</text>
</comment>
<name>A0A811K9F8_9BILA</name>
<evidence type="ECO:0000256" key="8">
    <source>
        <dbReference type="ARBA" id="ARBA00023128"/>
    </source>
</evidence>
<comment type="subcellular location">
    <subcellularLocation>
        <location evidence="1">Membrane</location>
        <topology evidence="1">Single-pass type IV membrane protein</topology>
    </subcellularLocation>
    <subcellularLocation>
        <location evidence="2">Mitochondrion matrix</location>
    </subcellularLocation>
</comment>
<dbReference type="GO" id="GO:0005484">
    <property type="term" value="F:SNAP receptor activity"/>
    <property type="evidence" value="ECO:0007669"/>
    <property type="project" value="InterPro"/>
</dbReference>
<dbReference type="PROSITE" id="PS50192">
    <property type="entry name" value="T_SNARE"/>
    <property type="match status" value="1"/>
</dbReference>
<keyword evidence="7 12" id="KW-1133">Transmembrane helix</keyword>
<sequence>MKDRLAELQKLRGQTRGSSPSVIFNGTSVRLEDGFPVVSDNLLDQDAWDDMENFHANVDNVLAKLDEMDSLLKKLSVVHREILISPGMDTKYKTEMNDIVNNFKALSKTISAFLTGLGDEVKRIGDQNDASSRIKRDHSRTLTRKFQNLLKEFNNEQLHYKEQSEKTISKYLKISGVQLDEDQVDEAIEKGELFNTVSVLMGDRDKKSLYEDVKSRHDDIIKLEASIRELHEIFQDMAMLVESQGEVLDRIDTNVQYATDYAQKALTNVNQAQQAQRRNMMMKVGMLICGIILIIILFILISSAFLRLRSSEAATKSSLETYRAKLYYQSKKRGILENDILVGGFADKELGKLSEAELKEYDVLINGDIMEWDLFYYLSDKKEPPEEVKNNSAFKKMKEFVAKMKQ</sequence>
<dbReference type="Gene3D" id="1.20.58.70">
    <property type="match status" value="1"/>
</dbReference>
<gene>
    <name evidence="14" type="ORF">BOKJ2_LOCUS3995</name>
</gene>
<comment type="caution">
    <text evidence="14">The sequence shown here is derived from an EMBL/GenBank/DDBJ whole genome shotgun (WGS) entry which is preliminary data.</text>
</comment>
<dbReference type="Gene3D" id="1.10.150.250">
    <property type="entry name" value="Flavinator of succinate dehydrogenase"/>
    <property type="match status" value="1"/>
</dbReference>
<evidence type="ECO:0000256" key="7">
    <source>
        <dbReference type="ARBA" id="ARBA00022989"/>
    </source>
</evidence>
<dbReference type="CDD" id="cd15848">
    <property type="entry name" value="SNARE_syntaxin1-like"/>
    <property type="match status" value="1"/>
</dbReference>
<dbReference type="PROSITE" id="PS00914">
    <property type="entry name" value="SYNTAXIN"/>
    <property type="match status" value="1"/>
</dbReference>
<dbReference type="OrthoDB" id="249087at2759"/>
<protein>
    <recommendedName>
        <fullName evidence="13">t-SNARE coiled-coil homology domain-containing protein</fullName>
    </recommendedName>
</protein>
<dbReference type="PANTHER" id="PTHR19957">
    <property type="entry name" value="SYNTAXIN"/>
    <property type="match status" value="1"/>
</dbReference>
<keyword evidence="6" id="KW-0532">Neurotransmitter transport</keyword>
<dbReference type="GO" id="GO:0005759">
    <property type="term" value="C:mitochondrial matrix"/>
    <property type="evidence" value="ECO:0007669"/>
    <property type="project" value="UniProtKB-SubCell"/>
</dbReference>
<dbReference type="Gene3D" id="1.20.5.110">
    <property type="match status" value="1"/>
</dbReference>
<keyword evidence="8" id="KW-0496">Mitochondrion</keyword>
<evidence type="ECO:0000313" key="14">
    <source>
        <dbReference type="EMBL" id="CAD5212021.1"/>
    </source>
</evidence>
<dbReference type="Pfam" id="PF00804">
    <property type="entry name" value="Syntaxin"/>
    <property type="match status" value="1"/>
</dbReference>
<dbReference type="Pfam" id="PF03937">
    <property type="entry name" value="Sdh5"/>
    <property type="match status" value="1"/>
</dbReference>
<dbReference type="GO" id="GO:0005886">
    <property type="term" value="C:plasma membrane"/>
    <property type="evidence" value="ECO:0007669"/>
    <property type="project" value="TreeGrafter"/>
</dbReference>
<dbReference type="GO" id="GO:0012505">
    <property type="term" value="C:endomembrane system"/>
    <property type="evidence" value="ECO:0007669"/>
    <property type="project" value="TreeGrafter"/>
</dbReference>
<evidence type="ECO:0000256" key="5">
    <source>
        <dbReference type="ARBA" id="ARBA00022692"/>
    </source>
</evidence>
<evidence type="ECO:0000256" key="2">
    <source>
        <dbReference type="ARBA" id="ARBA00004305"/>
    </source>
</evidence>
<dbReference type="InterPro" id="IPR006011">
    <property type="entry name" value="Syntaxin_N"/>
</dbReference>
<dbReference type="Proteomes" id="UP000614601">
    <property type="component" value="Unassembled WGS sequence"/>
</dbReference>
<dbReference type="InterPro" id="IPR036714">
    <property type="entry name" value="SDH_sf"/>
</dbReference>
<keyword evidence="5 12" id="KW-0812">Transmembrane</keyword>
<feature type="domain" description="T-SNARE coiled-coil homology" evidence="13">
    <location>
        <begin position="210"/>
        <end position="272"/>
    </location>
</feature>
<dbReference type="InterPro" id="IPR000727">
    <property type="entry name" value="T_SNARE_dom"/>
</dbReference>
<keyword evidence="9 12" id="KW-0472">Membrane</keyword>